<keyword evidence="5 11" id="KW-0812">Transmembrane</keyword>
<dbReference type="PANTHER" id="PTHR12317">
    <property type="entry name" value="DIACYLGLYCEROL O-ACYLTRANSFERASE"/>
    <property type="match status" value="1"/>
</dbReference>
<dbReference type="GO" id="GO:0004144">
    <property type="term" value="F:diacylglycerol O-acyltransferase activity"/>
    <property type="evidence" value="ECO:0007669"/>
    <property type="project" value="TreeGrafter"/>
</dbReference>
<comment type="caution">
    <text evidence="11">Lacks conserved residue(s) required for the propagation of feature annotation.</text>
</comment>
<dbReference type="PANTHER" id="PTHR12317:SF79">
    <property type="entry name" value="ACYLTRANSFERASE"/>
    <property type="match status" value="1"/>
</dbReference>
<evidence type="ECO:0000256" key="8">
    <source>
        <dbReference type="ARBA" id="ARBA00023098"/>
    </source>
</evidence>
<dbReference type="GO" id="GO:0005789">
    <property type="term" value="C:endoplasmic reticulum membrane"/>
    <property type="evidence" value="ECO:0007669"/>
    <property type="project" value="UniProtKB-SubCell"/>
</dbReference>
<evidence type="ECO:0000256" key="5">
    <source>
        <dbReference type="ARBA" id="ARBA00022692"/>
    </source>
</evidence>
<gene>
    <name evidence="12" type="ORF">Zmor_027250</name>
</gene>
<evidence type="ECO:0000256" key="1">
    <source>
        <dbReference type="ARBA" id="ARBA00004477"/>
    </source>
</evidence>
<name>A0AA38HPH5_9CUCU</name>
<accession>A0AA38HPH5</accession>
<dbReference type="Proteomes" id="UP001168821">
    <property type="component" value="Unassembled WGS sequence"/>
</dbReference>
<keyword evidence="13" id="KW-1185">Reference proteome</keyword>
<evidence type="ECO:0000256" key="9">
    <source>
        <dbReference type="ARBA" id="ARBA00023136"/>
    </source>
</evidence>
<keyword evidence="3" id="KW-0444">Lipid biosynthesis</keyword>
<feature type="transmembrane region" description="Helical" evidence="11">
    <location>
        <begin position="12"/>
        <end position="33"/>
    </location>
</feature>
<sequence>MFVFSPPIGWTLYFLLLTTRFWWLAILYSFWLYHDRATPETGGRSNDWILSLKCWWYYKNYFPANLIKPELTLNPQRNYLFSHFPHGIIPTGPFHNISGRSSEFRQLYPKFKVHIAILHWLLYTPFLRDLGLAVGLVSCSAKSITYLLSRPEGGQIVLLNPGGATETFNAGHQQYKFFVKKRKGFVKMALRNGAAIVPVITFGENELFRQFQNETVLRMQNFVKKWVGFVPALFYGRGFTENSFGMVPFRRPLKTVLGTPIEVEKRENPTSEEIDLVHEKFVDGLVRLFEKYKNEFLENPQEVLLLE</sequence>
<evidence type="ECO:0000313" key="13">
    <source>
        <dbReference type="Proteomes" id="UP001168821"/>
    </source>
</evidence>
<keyword evidence="6 11" id="KW-0256">Endoplasmic reticulum</keyword>
<evidence type="ECO:0000256" key="2">
    <source>
        <dbReference type="ARBA" id="ARBA00005420"/>
    </source>
</evidence>
<keyword evidence="10" id="KW-0012">Acyltransferase</keyword>
<dbReference type="AlphaFoldDB" id="A0AA38HPH5"/>
<keyword evidence="7 11" id="KW-1133">Transmembrane helix</keyword>
<evidence type="ECO:0000256" key="4">
    <source>
        <dbReference type="ARBA" id="ARBA00022679"/>
    </source>
</evidence>
<dbReference type="CDD" id="cd07987">
    <property type="entry name" value="LPLAT_MGAT-like"/>
    <property type="match status" value="1"/>
</dbReference>
<evidence type="ECO:0000256" key="10">
    <source>
        <dbReference type="ARBA" id="ARBA00023315"/>
    </source>
</evidence>
<keyword evidence="9 11" id="KW-0472">Membrane</keyword>
<dbReference type="InterPro" id="IPR007130">
    <property type="entry name" value="DAGAT"/>
</dbReference>
<protein>
    <recommendedName>
        <fullName evidence="11">Acyltransferase</fullName>
        <ecNumber evidence="11">2.3.1.-</ecNumber>
    </recommendedName>
</protein>
<dbReference type="GO" id="GO:0019432">
    <property type="term" value="P:triglyceride biosynthetic process"/>
    <property type="evidence" value="ECO:0007669"/>
    <property type="project" value="TreeGrafter"/>
</dbReference>
<evidence type="ECO:0000256" key="3">
    <source>
        <dbReference type="ARBA" id="ARBA00022516"/>
    </source>
</evidence>
<proteinExistence type="inferred from homology"/>
<dbReference type="Pfam" id="PF03982">
    <property type="entry name" value="DAGAT"/>
    <property type="match status" value="1"/>
</dbReference>
<keyword evidence="8" id="KW-0443">Lipid metabolism</keyword>
<organism evidence="12 13">
    <name type="scientific">Zophobas morio</name>
    <dbReference type="NCBI Taxonomy" id="2755281"/>
    <lineage>
        <taxon>Eukaryota</taxon>
        <taxon>Metazoa</taxon>
        <taxon>Ecdysozoa</taxon>
        <taxon>Arthropoda</taxon>
        <taxon>Hexapoda</taxon>
        <taxon>Insecta</taxon>
        <taxon>Pterygota</taxon>
        <taxon>Neoptera</taxon>
        <taxon>Endopterygota</taxon>
        <taxon>Coleoptera</taxon>
        <taxon>Polyphaga</taxon>
        <taxon>Cucujiformia</taxon>
        <taxon>Tenebrionidae</taxon>
        <taxon>Zophobas</taxon>
    </lineage>
</organism>
<evidence type="ECO:0000313" key="12">
    <source>
        <dbReference type="EMBL" id="KAJ3640706.1"/>
    </source>
</evidence>
<comment type="caution">
    <text evidence="12">The sequence shown here is derived from an EMBL/GenBank/DDBJ whole genome shotgun (WGS) entry which is preliminary data.</text>
</comment>
<reference evidence="12" key="1">
    <citation type="journal article" date="2023" name="G3 (Bethesda)">
        <title>Whole genome assemblies of Zophobas morio and Tenebrio molitor.</title>
        <authorList>
            <person name="Kaur S."/>
            <person name="Stinson S.A."/>
            <person name="diCenzo G.C."/>
        </authorList>
    </citation>
    <scope>NUCLEOTIDE SEQUENCE</scope>
    <source>
        <strain evidence="12">QUZm001</strain>
    </source>
</reference>
<evidence type="ECO:0000256" key="6">
    <source>
        <dbReference type="ARBA" id="ARBA00022824"/>
    </source>
</evidence>
<evidence type="ECO:0000256" key="7">
    <source>
        <dbReference type="ARBA" id="ARBA00022989"/>
    </source>
</evidence>
<comment type="similarity">
    <text evidence="2 11">Belongs to the diacylglycerol acyltransferase family.</text>
</comment>
<dbReference type="EMBL" id="JALNTZ010000009">
    <property type="protein sequence ID" value="KAJ3640706.1"/>
    <property type="molecule type" value="Genomic_DNA"/>
</dbReference>
<dbReference type="EC" id="2.3.1.-" evidence="11"/>
<evidence type="ECO:0000256" key="11">
    <source>
        <dbReference type="RuleBase" id="RU367023"/>
    </source>
</evidence>
<keyword evidence="4 11" id="KW-0808">Transferase</keyword>
<comment type="subcellular location">
    <subcellularLocation>
        <location evidence="1 11">Endoplasmic reticulum membrane</location>
        <topology evidence="1 11">Multi-pass membrane protein</topology>
    </subcellularLocation>
</comment>